<comment type="similarity">
    <text evidence="1 6">Belongs to the methyltransferase superfamily. PrmA family.</text>
</comment>
<sequence length="305" mass="32744">MLEGLPPNNAAHVMRLSCDEPMARRVSDVIIETFDPADVAVSAFEEAPTTNDWKSGAWIVEAYFGLPPDEANIRALIAAVAGEATAERLSFGRVETRDWVASSLEGLKPVRAGRFVVHGAHSRADVRDNDIAIEVEAALAFGTGHHGTTRGCLLMLDRIARRRRPRSILDIGTGTGVLAIAAAKLFKRPIHSGDIDPVSVAAAASNARRNGVGAFVDPVQARGAAHNALRKAAPYDLVFANILARPLRELAPDIAQLTQMGSDIVLSGLIARDVPGVLAAYRAQKMVLARRLDIDGWATLLMQKR</sequence>
<dbReference type="PANTHER" id="PTHR43648:SF1">
    <property type="entry name" value="ELECTRON TRANSFER FLAVOPROTEIN BETA SUBUNIT LYSINE METHYLTRANSFERASE"/>
    <property type="match status" value="1"/>
</dbReference>
<dbReference type="GO" id="GO:0005840">
    <property type="term" value="C:ribosome"/>
    <property type="evidence" value="ECO:0007669"/>
    <property type="project" value="UniProtKB-KW"/>
</dbReference>
<gene>
    <name evidence="6" type="primary">prmA</name>
    <name evidence="7" type="ORF">MPC4_50035</name>
</gene>
<evidence type="ECO:0000256" key="1">
    <source>
        <dbReference type="ARBA" id="ARBA00009741"/>
    </source>
</evidence>
<keyword evidence="4 6" id="KW-0808">Transferase</keyword>
<dbReference type="Pfam" id="PF06325">
    <property type="entry name" value="PrmA"/>
    <property type="match status" value="1"/>
</dbReference>
<dbReference type="GO" id="GO:0032259">
    <property type="term" value="P:methylation"/>
    <property type="evidence" value="ECO:0007669"/>
    <property type="project" value="UniProtKB-KW"/>
</dbReference>
<evidence type="ECO:0000313" key="8">
    <source>
        <dbReference type="Proteomes" id="UP000485880"/>
    </source>
</evidence>
<evidence type="ECO:0000256" key="2">
    <source>
        <dbReference type="ARBA" id="ARBA00022490"/>
    </source>
</evidence>
<dbReference type="Proteomes" id="UP000485880">
    <property type="component" value="Unassembled WGS sequence"/>
</dbReference>
<keyword evidence="8" id="KW-1185">Reference proteome</keyword>
<feature type="binding site" evidence="6">
    <location>
        <position position="194"/>
    </location>
    <ligand>
        <name>S-adenosyl-L-methionine</name>
        <dbReference type="ChEBI" id="CHEBI:59789"/>
    </ligand>
</feature>
<feature type="binding site" evidence="6">
    <location>
        <position position="241"/>
    </location>
    <ligand>
        <name>S-adenosyl-L-methionine</name>
        <dbReference type="ChEBI" id="CHEBI:59789"/>
    </ligand>
</feature>
<dbReference type="Gene3D" id="3.40.50.150">
    <property type="entry name" value="Vaccinia Virus protein VP39"/>
    <property type="match status" value="1"/>
</dbReference>
<dbReference type="InterPro" id="IPR004498">
    <property type="entry name" value="Ribosomal_PrmA_MeTrfase"/>
</dbReference>
<comment type="subcellular location">
    <subcellularLocation>
        <location evidence="6">Cytoplasm</location>
    </subcellularLocation>
</comment>
<keyword evidence="7" id="KW-0687">Ribonucleoprotein</keyword>
<dbReference type="EMBL" id="CABFMQ020000109">
    <property type="protein sequence ID" value="VTZ51727.1"/>
    <property type="molecule type" value="Genomic_DNA"/>
</dbReference>
<dbReference type="AlphaFoldDB" id="A0A8B6M9P7"/>
<feature type="binding site" evidence="6">
    <location>
        <position position="149"/>
    </location>
    <ligand>
        <name>S-adenosyl-L-methionine</name>
        <dbReference type="ChEBI" id="CHEBI:59789"/>
    </ligand>
</feature>
<keyword evidence="7" id="KW-0689">Ribosomal protein</keyword>
<dbReference type="GO" id="GO:0005737">
    <property type="term" value="C:cytoplasm"/>
    <property type="evidence" value="ECO:0007669"/>
    <property type="project" value="UniProtKB-SubCell"/>
</dbReference>
<accession>A0A8B6M9P7</accession>
<evidence type="ECO:0000256" key="3">
    <source>
        <dbReference type="ARBA" id="ARBA00022603"/>
    </source>
</evidence>
<dbReference type="InterPro" id="IPR029063">
    <property type="entry name" value="SAM-dependent_MTases_sf"/>
</dbReference>
<comment type="caution">
    <text evidence="7">The sequence shown here is derived from an EMBL/GenBank/DDBJ whole genome shotgun (WGS) entry which is preliminary data.</text>
</comment>
<dbReference type="EC" id="2.1.1.-" evidence="6"/>
<dbReference type="RefSeq" id="WP_174513466.1">
    <property type="nucleotide sequence ID" value="NZ_CABFMQ020000109.1"/>
</dbReference>
<evidence type="ECO:0000313" key="7">
    <source>
        <dbReference type="EMBL" id="VTZ51727.1"/>
    </source>
</evidence>
<evidence type="ECO:0000256" key="4">
    <source>
        <dbReference type="ARBA" id="ARBA00022679"/>
    </source>
</evidence>
<dbReference type="HAMAP" id="MF_00735">
    <property type="entry name" value="Methyltr_PrmA"/>
    <property type="match status" value="1"/>
</dbReference>
<protein>
    <recommendedName>
        <fullName evidence="6">Ribosomal protein L11 methyltransferase</fullName>
        <shortName evidence="6">L11 Mtase</shortName>
        <ecNumber evidence="6">2.1.1.-</ecNumber>
    </recommendedName>
</protein>
<feature type="binding site" evidence="6">
    <location>
        <position position="172"/>
    </location>
    <ligand>
        <name>S-adenosyl-L-methionine</name>
        <dbReference type="ChEBI" id="CHEBI:59789"/>
    </ligand>
</feature>
<keyword evidence="3 6" id="KW-0489">Methyltransferase</keyword>
<proteinExistence type="inferred from homology"/>
<dbReference type="GO" id="GO:0008276">
    <property type="term" value="F:protein methyltransferase activity"/>
    <property type="evidence" value="ECO:0007669"/>
    <property type="project" value="UniProtKB-UniRule"/>
</dbReference>
<evidence type="ECO:0000256" key="6">
    <source>
        <dbReference type="HAMAP-Rule" id="MF_00735"/>
    </source>
</evidence>
<organism evidence="7 8">
    <name type="scientific">Methylocella tundrae</name>
    <dbReference type="NCBI Taxonomy" id="227605"/>
    <lineage>
        <taxon>Bacteria</taxon>
        <taxon>Pseudomonadati</taxon>
        <taxon>Pseudomonadota</taxon>
        <taxon>Alphaproteobacteria</taxon>
        <taxon>Hyphomicrobiales</taxon>
        <taxon>Beijerinckiaceae</taxon>
        <taxon>Methylocella</taxon>
    </lineage>
</organism>
<comment type="catalytic activity">
    <reaction evidence="6">
        <text>L-lysyl-[protein] + 3 S-adenosyl-L-methionine = N(6),N(6),N(6)-trimethyl-L-lysyl-[protein] + 3 S-adenosyl-L-homocysteine + 3 H(+)</text>
        <dbReference type="Rhea" id="RHEA:54192"/>
        <dbReference type="Rhea" id="RHEA-COMP:9752"/>
        <dbReference type="Rhea" id="RHEA-COMP:13826"/>
        <dbReference type="ChEBI" id="CHEBI:15378"/>
        <dbReference type="ChEBI" id="CHEBI:29969"/>
        <dbReference type="ChEBI" id="CHEBI:57856"/>
        <dbReference type="ChEBI" id="CHEBI:59789"/>
        <dbReference type="ChEBI" id="CHEBI:61961"/>
    </reaction>
</comment>
<keyword evidence="2 6" id="KW-0963">Cytoplasm</keyword>
<evidence type="ECO:0000256" key="5">
    <source>
        <dbReference type="ARBA" id="ARBA00022691"/>
    </source>
</evidence>
<reference evidence="7 8" key="1">
    <citation type="submission" date="2019-05" db="EMBL/GenBank/DDBJ databases">
        <authorList>
            <person name="Farhan Ul Haque M."/>
        </authorList>
    </citation>
    <scope>NUCLEOTIDE SEQUENCE [LARGE SCALE GENOMIC DNA]</scope>
    <source>
        <strain evidence="7">2</strain>
    </source>
</reference>
<dbReference type="SUPFAM" id="SSF53335">
    <property type="entry name" value="S-adenosyl-L-methionine-dependent methyltransferases"/>
    <property type="match status" value="1"/>
</dbReference>
<dbReference type="InterPro" id="IPR050078">
    <property type="entry name" value="Ribosomal_L11_MeTrfase_PrmA"/>
</dbReference>
<dbReference type="NCBIfam" id="NF001784">
    <property type="entry name" value="PRK00517.2-1"/>
    <property type="match status" value="1"/>
</dbReference>
<dbReference type="PANTHER" id="PTHR43648">
    <property type="entry name" value="ELECTRON TRANSFER FLAVOPROTEIN BETA SUBUNIT LYSINE METHYLTRANSFERASE"/>
    <property type="match status" value="1"/>
</dbReference>
<name>A0A8B6M9P7_METTU</name>
<keyword evidence="5 6" id="KW-0949">S-adenosyl-L-methionine</keyword>
<comment type="function">
    <text evidence="6">Methylates ribosomal protein L11.</text>
</comment>